<dbReference type="RefSeq" id="WP_230731350.1">
    <property type="nucleotide sequence ID" value="NZ_JAJNDB010000001.1"/>
</dbReference>
<dbReference type="EMBL" id="JAJNDB010000001">
    <property type="protein sequence ID" value="MCD2193343.1"/>
    <property type="molecule type" value="Genomic_DNA"/>
</dbReference>
<name>A0ABS8P511_9PSEU</name>
<sequence>MTSPSPTFVLVHGGYHGGWCWRRVAERLRRRGAQVLTPTQTGAGERAHQLAAATVAVFVQDVVGVLEAEELTDVTLVGHSFGGLSVTGAVDRVPERVRGVVFLDGLLVEDGRTAFDVMPAPTVAQRRATTVTHDGVPCLAMAPAAAFGVTDPADAAWLERRLTPHPIGLYDEPVRWSNPIGNGRPCHYVAMTDPWYAPLESSRAYARSRSDWSWAEIATGHDAMISEPDLVADALWAAAT</sequence>
<feature type="domain" description="AB hydrolase-1" evidence="1">
    <location>
        <begin position="8"/>
        <end position="234"/>
    </location>
</feature>
<comment type="caution">
    <text evidence="2">The sequence shown here is derived from an EMBL/GenBank/DDBJ whole genome shotgun (WGS) entry which is preliminary data.</text>
</comment>
<organism evidence="2 3">
    <name type="scientific">Actinomycetospora endophytica</name>
    <dbReference type="NCBI Taxonomy" id="2291215"/>
    <lineage>
        <taxon>Bacteria</taxon>
        <taxon>Bacillati</taxon>
        <taxon>Actinomycetota</taxon>
        <taxon>Actinomycetes</taxon>
        <taxon>Pseudonocardiales</taxon>
        <taxon>Pseudonocardiaceae</taxon>
        <taxon>Actinomycetospora</taxon>
    </lineage>
</organism>
<dbReference type="PANTHER" id="PTHR10992">
    <property type="entry name" value="METHYLESTERASE FAMILY MEMBER"/>
    <property type="match status" value="1"/>
</dbReference>
<dbReference type="Pfam" id="PF12697">
    <property type="entry name" value="Abhydrolase_6"/>
    <property type="match status" value="1"/>
</dbReference>
<protein>
    <submittedName>
        <fullName evidence="2">Alpha/beta fold hydrolase</fullName>
    </submittedName>
</protein>
<keyword evidence="2" id="KW-0378">Hydrolase</keyword>
<dbReference type="GO" id="GO:0016787">
    <property type="term" value="F:hydrolase activity"/>
    <property type="evidence" value="ECO:0007669"/>
    <property type="project" value="UniProtKB-KW"/>
</dbReference>
<dbReference type="Proteomes" id="UP001199469">
    <property type="component" value="Unassembled WGS sequence"/>
</dbReference>
<dbReference type="InterPro" id="IPR045889">
    <property type="entry name" value="MES/HNL"/>
</dbReference>
<keyword evidence="3" id="KW-1185">Reference proteome</keyword>
<dbReference type="PANTHER" id="PTHR10992:SF1086">
    <property type="entry name" value="AB HYDROLASE-1 DOMAIN-CONTAINING PROTEIN"/>
    <property type="match status" value="1"/>
</dbReference>
<accession>A0ABS8P511</accession>
<dbReference type="SUPFAM" id="SSF53474">
    <property type="entry name" value="alpha/beta-Hydrolases"/>
    <property type="match status" value="1"/>
</dbReference>
<reference evidence="2 3" key="1">
    <citation type="submission" date="2021-11" db="EMBL/GenBank/DDBJ databases">
        <title>Draft genome sequence of Actinomycetospora sp. SF1 isolated from the rhizosphere soil.</title>
        <authorList>
            <person name="Duangmal K."/>
            <person name="Chantavorakit T."/>
        </authorList>
    </citation>
    <scope>NUCLEOTIDE SEQUENCE [LARGE SCALE GENOMIC DNA]</scope>
    <source>
        <strain evidence="2 3">TBRC 5722</strain>
    </source>
</reference>
<gene>
    <name evidence="2" type="ORF">LQ327_08075</name>
</gene>
<dbReference type="Gene3D" id="3.40.50.1820">
    <property type="entry name" value="alpha/beta hydrolase"/>
    <property type="match status" value="1"/>
</dbReference>
<proteinExistence type="predicted"/>
<dbReference type="InterPro" id="IPR000073">
    <property type="entry name" value="AB_hydrolase_1"/>
</dbReference>
<evidence type="ECO:0000313" key="3">
    <source>
        <dbReference type="Proteomes" id="UP001199469"/>
    </source>
</evidence>
<evidence type="ECO:0000313" key="2">
    <source>
        <dbReference type="EMBL" id="MCD2193343.1"/>
    </source>
</evidence>
<evidence type="ECO:0000259" key="1">
    <source>
        <dbReference type="Pfam" id="PF12697"/>
    </source>
</evidence>
<dbReference type="InterPro" id="IPR029058">
    <property type="entry name" value="AB_hydrolase_fold"/>
</dbReference>